<reference evidence="16 17" key="1">
    <citation type="submission" date="2006-11" db="EMBL/GenBank/DDBJ databases">
        <authorList>
            <person name="Giovannoni S."/>
            <person name="Vergin K."/>
            <person name="Ferriera S."/>
            <person name="Johnson J."/>
            <person name="Kravitz S."/>
            <person name="Beeson K."/>
            <person name="Sutton G."/>
            <person name="Rogers Y.-H."/>
            <person name="Friedman R."/>
            <person name="Frazier M."/>
            <person name="Venter J.C."/>
        </authorList>
    </citation>
    <scope>NUCLEOTIDE SEQUENCE [LARGE SCALE GENOMIC DNA]</scope>
    <source>
        <strain evidence="16 17">HTCC2181</strain>
    </source>
</reference>
<feature type="binding site" evidence="14">
    <location>
        <position position="228"/>
    </location>
    <ligand>
        <name>ATP</name>
        <dbReference type="ChEBI" id="CHEBI:30616"/>
    </ligand>
</feature>
<dbReference type="Pfam" id="PF01300">
    <property type="entry name" value="Sua5_yciO_yrdC"/>
    <property type="match status" value="1"/>
</dbReference>
<gene>
    <name evidence="16" type="ORF">MB2181_04225</name>
</gene>
<dbReference type="Gene3D" id="3.40.50.11030">
    <property type="entry name" value="Threonylcarbamoyl-AMP synthase, C-terminal domain"/>
    <property type="match status" value="1"/>
</dbReference>
<feature type="domain" description="YrdC-like" evidence="15">
    <location>
        <begin position="11"/>
        <end position="197"/>
    </location>
</feature>
<evidence type="ECO:0000313" key="16">
    <source>
        <dbReference type="EMBL" id="EAV47252.1"/>
    </source>
</evidence>
<dbReference type="AlphaFoldDB" id="A0P6U2"/>
<evidence type="ECO:0000256" key="1">
    <source>
        <dbReference type="ARBA" id="ARBA00004496"/>
    </source>
</evidence>
<dbReference type="OrthoDB" id="9814580at2"/>
<dbReference type="GO" id="GO:0008033">
    <property type="term" value="P:tRNA processing"/>
    <property type="evidence" value="ECO:0007669"/>
    <property type="project" value="UniProtKB-KW"/>
</dbReference>
<feature type="binding site" evidence="14">
    <location>
        <position position="149"/>
    </location>
    <ligand>
        <name>ATP</name>
        <dbReference type="ChEBI" id="CHEBI:30616"/>
    </ligand>
</feature>
<evidence type="ECO:0000256" key="7">
    <source>
        <dbReference type="ARBA" id="ARBA00022694"/>
    </source>
</evidence>
<feature type="binding site" evidence="14">
    <location>
        <position position="139"/>
    </location>
    <ligand>
        <name>L-threonine</name>
        <dbReference type="ChEBI" id="CHEBI:57926"/>
    </ligand>
</feature>
<dbReference type="Proteomes" id="UP000054262">
    <property type="component" value="Unassembled WGS sequence"/>
</dbReference>
<evidence type="ECO:0000256" key="11">
    <source>
        <dbReference type="ARBA" id="ARBA00029774"/>
    </source>
</evidence>
<dbReference type="InterPro" id="IPR006070">
    <property type="entry name" value="Sua5-like_dom"/>
</dbReference>
<dbReference type="PIRSF" id="PIRSF004930">
    <property type="entry name" value="Tln_factor_SUA5"/>
    <property type="match status" value="1"/>
</dbReference>
<proteinExistence type="inferred from homology"/>
<dbReference type="SUPFAM" id="SSF55821">
    <property type="entry name" value="YrdC/RibB"/>
    <property type="match status" value="1"/>
</dbReference>
<dbReference type="GO" id="GO:0005737">
    <property type="term" value="C:cytoplasm"/>
    <property type="evidence" value="ECO:0007669"/>
    <property type="project" value="UniProtKB-SubCell"/>
</dbReference>
<keyword evidence="5 13" id="KW-0963">Cytoplasm</keyword>
<name>A0P6U2_9PROT</name>
<organism evidence="16 17">
    <name type="scientific">Methylophilales bacterium HTCC2181</name>
    <dbReference type="NCBI Taxonomy" id="383631"/>
    <lineage>
        <taxon>Bacteria</taxon>
        <taxon>Pseudomonadati</taxon>
        <taxon>Pseudomonadota</taxon>
        <taxon>Betaproteobacteria</taxon>
        <taxon>Nitrosomonadales</taxon>
        <taxon>OM43 clade</taxon>
    </lineage>
</organism>
<dbReference type="PANTHER" id="PTHR17490:SF16">
    <property type="entry name" value="THREONYLCARBAMOYL-AMP SYNTHASE"/>
    <property type="match status" value="1"/>
</dbReference>
<evidence type="ECO:0000256" key="12">
    <source>
        <dbReference type="ARBA" id="ARBA00048366"/>
    </source>
</evidence>
<feature type="binding site" evidence="14">
    <location>
        <position position="33"/>
    </location>
    <ligand>
        <name>L-threonine</name>
        <dbReference type="ChEBI" id="CHEBI:57926"/>
    </ligand>
</feature>
<dbReference type="Pfam" id="PF03481">
    <property type="entry name" value="Sua5_C"/>
    <property type="match status" value="1"/>
</dbReference>
<dbReference type="InterPro" id="IPR017945">
    <property type="entry name" value="DHBP_synth_RibB-like_a/b_dom"/>
</dbReference>
<keyword evidence="9 13" id="KW-0547">Nucleotide-binding</keyword>
<keyword evidence="17" id="KW-1185">Reference proteome</keyword>
<accession>A0P6U2</accession>
<feature type="binding site" evidence="14">
    <location>
        <position position="65"/>
    </location>
    <ligand>
        <name>L-threonine</name>
        <dbReference type="ChEBI" id="CHEBI:57926"/>
    </ligand>
</feature>
<sequence>MKTLLLKATDSDCINQAVTLLKDGKLVGLPTETVYGLAADATHTSAIQEIFRVKKRPPNHPLILHLPDLSDLSQWAINIPDITYALAKQFMPGSLSVLLHKNPSVSNAITGGSNKICIRIPHHETTLKIIERLGSPIVAPSANIFGRISPTSAEHVMQDLFGEIDAVVDGGECRVGIESTIVDLTTPIPTLLRPGGVNLFALEKALHSKIFIPDSVNTSISGNLVNHYQPTTKLTPIHKEDIMTHQLMGASDSTTTIFLLFEDLHELQINKYLMPMDVHKYSQLFYGVLRVLDKAGFKEIFIQIPPKSPEWLAINDRILKASHK</sequence>
<dbReference type="GO" id="GO:0005524">
    <property type="term" value="F:ATP binding"/>
    <property type="evidence" value="ECO:0007669"/>
    <property type="project" value="UniProtKB-UniRule"/>
</dbReference>
<comment type="catalytic activity">
    <reaction evidence="12 13">
        <text>L-threonine + hydrogencarbonate + ATP = L-threonylcarbamoyladenylate + diphosphate + H2O</text>
        <dbReference type="Rhea" id="RHEA:36407"/>
        <dbReference type="ChEBI" id="CHEBI:15377"/>
        <dbReference type="ChEBI" id="CHEBI:17544"/>
        <dbReference type="ChEBI" id="CHEBI:30616"/>
        <dbReference type="ChEBI" id="CHEBI:33019"/>
        <dbReference type="ChEBI" id="CHEBI:57926"/>
        <dbReference type="ChEBI" id="CHEBI:73682"/>
        <dbReference type="EC" id="2.7.7.87"/>
    </reaction>
</comment>
<feature type="binding site" evidence="14">
    <location>
        <position position="56"/>
    </location>
    <ligand>
        <name>ATP</name>
        <dbReference type="ChEBI" id="CHEBI:30616"/>
    </ligand>
</feature>
<dbReference type="GO" id="GO:0061710">
    <property type="term" value="F:L-threonylcarbamoyladenylate synthase"/>
    <property type="evidence" value="ECO:0007669"/>
    <property type="project" value="UniProtKB-EC"/>
</dbReference>
<evidence type="ECO:0000256" key="2">
    <source>
        <dbReference type="ARBA" id="ARBA00007663"/>
    </source>
</evidence>
<evidence type="ECO:0000256" key="3">
    <source>
        <dbReference type="ARBA" id="ARBA00012584"/>
    </source>
</evidence>
<feature type="binding site" evidence="14">
    <location>
        <position position="119"/>
    </location>
    <ligand>
        <name>L-threonine</name>
        <dbReference type="ChEBI" id="CHEBI:57926"/>
    </ligand>
</feature>
<dbReference type="NCBIfam" id="TIGR00057">
    <property type="entry name" value="L-threonylcarbamoyladenylate synthase"/>
    <property type="match status" value="1"/>
</dbReference>
<evidence type="ECO:0000313" key="17">
    <source>
        <dbReference type="Proteomes" id="UP000054262"/>
    </source>
</evidence>
<keyword evidence="7 13" id="KW-0819">tRNA processing</keyword>
<dbReference type="GO" id="GO:0000049">
    <property type="term" value="F:tRNA binding"/>
    <property type="evidence" value="ECO:0007669"/>
    <property type="project" value="TreeGrafter"/>
</dbReference>
<keyword evidence="8 13" id="KW-0548">Nucleotidyltransferase</keyword>
<feature type="binding site" evidence="14">
    <location>
        <position position="193"/>
    </location>
    <ligand>
        <name>ATP</name>
        <dbReference type="ChEBI" id="CHEBI:30616"/>
    </ligand>
</feature>
<evidence type="ECO:0000256" key="10">
    <source>
        <dbReference type="ARBA" id="ARBA00022840"/>
    </source>
</evidence>
<comment type="caution">
    <text evidence="16">The sequence shown here is derived from an EMBL/GenBank/DDBJ whole genome shotgun (WGS) entry which is preliminary data.</text>
</comment>
<comment type="function">
    <text evidence="13">Required for the formation of a threonylcarbamoyl group on adenosine at position 37 (t(6)A37) in tRNAs that read codons beginning with adenine.</text>
</comment>
<evidence type="ECO:0000256" key="4">
    <source>
        <dbReference type="ARBA" id="ARBA00015492"/>
    </source>
</evidence>
<dbReference type="InterPro" id="IPR005145">
    <property type="entry name" value="Sua5_C"/>
</dbReference>
<dbReference type="EMBL" id="AAUX01000001">
    <property type="protein sequence ID" value="EAV47252.1"/>
    <property type="molecule type" value="Genomic_DNA"/>
</dbReference>
<protein>
    <recommendedName>
        <fullName evidence="4 13">Threonylcarbamoyl-AMP synthase</fullName>
        <shortName evidence="13">TC-AMP synthase</shortName>
        <ecNumber evidence="3 13">2.7.7.87</ecNumber>
    </recommendedName>
    <alternativeName>
        <fullName evidence="11 13">L-threonylcarbamoyladenylate synthase</fullName>
    </alternativeName>
</protein>
<keyword evidence="6 13" id="KW-0808">Transferase</keyword>
<dbReference type="InterPro" id="IPR050156">
    <property type="entry name" value="TC-AMP_synthase_SUA5"/>
</dbReference>
<keyword evidence="10 13" id="KW-0067">ATP-binding</keyword>
<dbReference type="InterPro" id="IPR038385">
    <property type="entry name" value="Sua5/YwlC_C"/>
</dbReference>
<evidence type="ECO:0000256" key="8">
    <source>
        <dbReference type="ARBA" id="ARBA00022695"/>
    </source>
</evidence>
<evidence type="ECO:0000259" key="15">
    <source>
        <dbReference type="PROSITE" id="PS51163"/>
    </source>
</evidence>
<dbReference type="PANTHER" id="PTHR17490">
    <property type="entry name" value="SUA5"/>
    <property type="match status" value="1"/>
</dbReference>
<evidence type="ECO:0000256" key="13">
    <source>
        <dbReference type="PIRNR" id="PIRNR004930"/>
    </source>
</evidence>
<dbReference type="GO" id="GO:0003725">
    <property type="term" value="F:double-stranded RNA binding"/>
    <property type="evidence" value="ECO:0007669"/>
    <property type="project" value="UniProtKB-UniRule"/>
</dbReference>
<evidence type="ECO:0000256" key="6">
    <source>
        <dbReference type="ARBA" id="ARBA00022679"/>
    </source>
</evidence>
<evidence type="ECO:0000256" key="5">
    <source>
        <dbReference type="ARBA" id="ARBA00022490"/>
    </source>
</evidence>
<dbReference type="GO" id="GO:0006450">
    <property type="term" value="P:regulation of translational fidelity"/>
    <property type="evidence" value="ECO:0007669"/>
    <property type="project" value="TreeGrafter"/>
</dbReference>
<dbReference type="EC" id="2.7.7.87" evidence="3 13"/>
<feature type="binding site" evidence="14">
    <location>
        <position position="141"/>
    </location>
    <ligand>
        <name>ATP</name>
        <dbReference type="ChEBI" id="CHEBI:30616"/>
    </ligand>
</feature>
<dbReference type="Gene3D" id="3.90.870.10">
    <property type="entry name" value="DHBP synthase"/>
    <property type="match status" value="1"/>
</dbReference>
<feature type="binding site" evidence="14">
    <location>
        <position position="179"/>
    </location>
    <ligand>
        <name>L-threonine</name>
        <dbReference type="ChEBI" id="CHEBI:57926"/>
    </ligand>
</feature>
<dbReference type="PROSITE" id="PS51163">
    <property type="entry name" value="YRDC"/>
    <property type="match status" value="1"/>
</dbReference>
<comment type="similarity">
    <text evidence="2 13">Belongs to the SUA5 family.</text>
</comment>
<comment type="subcellular location">
    <subcellularLocation>
        <location evidence="1 13">Cytoplasm</location>
    </subcellularLocation>
</comment>
<evidence type="ECO:0000256" key="14">
    <source>
        <dbReference type="PIRSR" id="PIRSR004930-1"/>
    </source>
</evidence>
<evidence type="ECO:0000256" key="9">
    <source>
        <dbReference type="ARBA" id="ARBA00022741"/>
    </source>
</evidence>
<dbReference type="InterPro" id="IPR010923">
    <property type="entry name" value="T(6)A37_SUA5"/>
</dbReference>